<gene>
    <name evidence="2" type="ORF">SAMN05216174_104399</name>
</gene>
<keyword evidence="1" id="KW-0812">Transmembrane</keyword>
<sequence length="241" mass="25303">MTLLATERIKLFTTRSPWWSTVLALGVTVGLATMVGLTHDGPRPLTLTQTQFGTQFGLMVILVMAALAVTTEYRFATIRATFQAIPNRTAALLAKTTVVALLATVLGEIAAFGSWAAAKITATNTDLALTTADDWRRVAGTGLVYGIAAVMAVAVGILVRQSAGAISVLLIWVMLVENLVGLIPRVGADIQEWLPFIAVQRFLGNPGPDAVLGPWASLAYFAGVTAVLLVAALGSAAKRDA</sequence>
<reference evidence="3" key="1">
    <citation type="submission" date="2016-10" db="EMBL/GenBank/DDBJ databases">
        <authorList>
            <person name="Varghese N."/>
            <person name="Submissions S."/>
        </authorList>
    </citation>
    <scope>NUCLEOTIDE SEQUENCE [LARGE SCALE GENOMIC DNA]</scope>
    <source>
        <strain evidence="3">IBRC-M 10403</strain>
    </source>
</reference>
<dbReference type="AlphaFoldDB" id="A0A1G6PNA1"/>
<feature type="transmembrane region" description="Helical" evidence="1">
    <location>
        <begin position="166"/>
        <end position="186"/>
    </location>
</feature>
<proteinExistence type="predicted"/>
<evidence type="ECO:0000313" key="3">
    <source>
        <dbReference type="Proteomes" id="UP000199501"/>
    </source>
</evidence>
<protein>
    <submittedName>
        <fullName evidence="2">ABC-2 type transport system permease protein</fullName>
    </submittedName>
</protein>
<dbReference type="RefSeq" id="WP_091450027.1">
    <property type="nucleotide sequence ID" value="NZ_FMZZ01000004.1"/>
</dbReference>
<organism evidence="2 3">
    <name type="scientific">Actinokineospora iranica</name>
    <dbReference type="NCBI Taxonomy" id="1271860"/>
    <lineage>
        <taxon>Bacteria</taxon>
        <taxon>Bacillati</taxon>
        <taxon>Actinomycetota</taxon>
        <taxon>Actinomycetes</taxon>
        <taxon>Pseudonocardiales</taxon>
        <taxon>Pseudonocardiaceae</taxon>
        <taxon>Actinokineospora</taxon>
    </lineage>
</organism>
<feature type="transmembrane region" description="Helical" evidence="1">
    <location>
        <begin position="138"/>
        <end position="159"/>
    </location>
</feature>
<keyword evidence="1" id="KW-1133">Transmembrane helix</keyword>
<feature type="transmembrane region" description="Helical" evidence="1">
    <location>
        <begin position="18"/>
        <end position="36"/>
    </location>
</feature>
<feature type="transmembrane region" description="Helical" evidence="1">
    <location>
        <begin position="56"/>
        <end position="76"/>
    </location>
</feature>
<feature type="transmembrane region" description="Helical" evidence="1">
    <location>
        <begin position="97"/>
        <end position="118"/>
    </location>
</feature>
<evidence type="ECO:0000313" key="2">
    <source>
        <dbReference type="EMBL" id="SDC81732.1"/>
    </source>
</evidence>
<name>A0A1G6PNA1_9PSEU</name>
<dbReference type="OrthoDB" id="4336046at2"/>
<keyword evidence="1" id="KW-0472">Membrane</keyword>
<keyword evidence="3" id="KW-1185">Reference proteome</keyword>
<feature type="transmembrane region" description="Helical" evidence="1">
    <location>
        <begin position="218"/>
        <end position="237"/>
    </location>
</feature>
<dbReference type="Proteomes" id="UP000199501">
    <property type="component" value="Unassembled WGS sequence"/>
</dbReference>
<dbReference type="STRING" id="1271860.SAMN05216174_104399"/>
<dbReference type="EMBL" id="FMZZ01000004">
    <property type="protein sequence ID" value="SDC81732.1"/>
    <property type="molecule type" value="Genomic_DNA"/>
</dbReference>
<evidence type="ECO:0000256" key="1">
    <source>
        <dbReference type="SAM" id="Phobius"/>
    </source>
</evidence>
<accession>A0A1G6PNA1</accession>